<dbReference type="EMBL" id="VRMN01000001">
    <property type="protein sequence ID" value="KAA8499062.1"/>
    <property type="molecule type" value="Genomic_DNA"/>
</dbReference>
<organism evidence="10 11">
    <name type="scientific">Porphyridium purpureum</name>
    <name type="common">Red alga</name>
    <name type="synonym">Porphyridium cruentum</name>
    <dbReference type="NCBI Taxonomy" id="35688"/>
    <lineage>
        <taxon>Eukaryota</taxon>
        <taxon>Rhodophyta</taxon>
        <taxon>Bangiophyceae</taxon>
        <taxon>Porphyridiales</taxon>
        <taxon>Porphyridiaceae</taxon>
        <taxon>Porphyridium</taxon>
    </lineage>
</organism>
<dbReference type="PANTHER" id="PTHR14154">
    <property type="entry name" value="UPF0041 BRAIN PROTEIN 44-RELATED"/>
    <property type="match status" value="1"/>
</dbReference>
<protein>
    <recommendedName>
        <fullName evidence="9">Mitochondrial pyruvate carrier</fullName>
    </recommendedName>
</protein>
<keyword evidence="8" id="KW-0472">Membrane</keyword>
<dbReference type="GO" id="GO:0005743">
    <property type="term" value="C:mitochondrial inner membrane"/>
    <property type="evidence" value="ECO:0007669"/>
    <property type="project" value="UniProtKB-SubCell"/>
</dbReference>
<keyword evidence="11" id="KW-1185">Reference proteome</keyword>
<dbReference type="OrthoDB" id="869189at2759"/>
<evidence type="ECO:0000256" key="6">
    <source>
        <dbReference type="ARBA" id="ARBA00022989"/>
    </source>
</evidence>
<evidence type="ECO:0000256" key="1">
    <source>
        <dbReference type="ARBA" id="ARBA00004448"/>
    </source>
</evidence>
<evidence type="ECO:0000313" key="11">
    <source>
        <dbReference type="Proteomes" id="UP000324585"/>
    </source>
</evidence>
<dbReference type="AlphaFoldDB" id="A0A5J4Z7P3"/>
<keyword evidence="7 9" id="KW-0496">Mitochondrion</keyword>
<comment type="caution">
    <text evidence="10">The sequence shown here is derived from an EMBL/GenBank/DDBJ whole genome shotgun (WGS) entry which is preliminary data.</text>
</comment>
<dbReference type="GO" id="GO:0006850">
    <property type="term" value="P:pyruvate import into mitochondria"/>
    <property type="evidence" value="ECO:0007669"/>
    <property type="project" value="InterPro"/>
</dbReference>
<evidence type="ECO:0000256" key="2">
    <source>
        <dbReference type="ARBA" id="ARBA00006416"/>
    </source>
</evidence>
<sequence>MASARLKELWNHPAGLKTVFFWAPTMKWGLVAANFADMKRPPNTISVPTNIALAATGCIWFRWSFVIVPKNYNLALVNLFVAGTSMYQLYRVYTFRNLSEAAEAESA</sequence>
<proteinExistence type="inferred from homology"/>
<comment type="function">
    <text evidence="9">Mediates the uptake of pyruvate into mitochondria.</text>
</comment>
<comment type="subcellular location">
    <subcellularLocation>
        <location evidence="1 9">Mitochondrion inner membrane</location>
        <topology evidence="1 9">Multi-pass membrane protein</topology>
    </subcellularLocation>
</comment>
<dbReference type="OMA" id="FWAPIVK"/>
<name>A0A5J4Z7P3_PORPP</name>
<keyword evidence="3 9" id="KW-0813">Transport</keyword>
<dbReference type="Proteomes" id="UP000324585">
    <property type="component" value="Unassembled WGS sequence"/>
</dbReference>
<evidence type="ECO:0000256" key="3">
    <source>
        <dbReference type="ARBA" id="ARBA00022448"/>
    </source>
</evidence>
<reference evidence="11" key="1">
    <citation type="journal article" date="2019" name="Nat. Commun.">
        <title>Expansion of phycobilisome linker gene families in mesophilic red algae.</title>
        <authorList>
            <person name="Lee J."/>
            <person name="Kim D."/>
            <person name="Bhattacharya D."/>
            <person name="Yoon H.S."/>
        </authorList>
    </citation>
    <scope>NUCLEOTIDE SEQUENCE [LARGE SCALE GENOMIC DNA]</scope>
    <source>
        <strain evidence="11">CCMP 1328</strain>
    </source>
</reference>
<evidence type="ECO:0000313" key="10">
    <source>
        <dbReference type="EMBL" id="KAA8499062.1"/>
    </source>
</evidence>
<evidence type="ECO:0000256" key="4">
    <source>
        <dbReference type="ARBA" id="ARBA00022692"/>
    </source>
</evidence>
<evidence type="ECO:0000256" key="7">
    <source>
        <dbReference type="ARBA" id="ARBA00023128"/>
    </source>
</evidence>
<keyword evidence="5 9" id="KW-0999">Mitochondrion inner membrane</keyword>
<dbReference type="InterPro" id="IPR005336">
    <property type="entry name" value="MPC"/>
</dbReference>
<gene>
    <name evidence="10" type="ORF">FVE85_6647</name>
</gene>
<keyword evidence="4" id="KW-0812">Transmembrane</keyword>
<comment type="similarity">
    <text evidence="2 9">Belongs to the mitochondrial pyruvate carrier (MPC) (TC 2.A.105) family.</text>
</comment>
<keyword evidence="10" id="KW-0670">Pyruvate</keyword>
<accession>A0A5J4Z7P3</accession>
<dbReference type="Pfam" id="PF03650">
    <property type="entry name" value="MPC"/>
    <property type="match status" value="1"/>
</dbReference>
<evidence type="ECO:0000256" key="8">
    <source>
        <dbReference type="ARBA" id="ARBA00023136"/>
    </source>
</evidence>
<evidence type="ECO:0000256" key="5">
    <source>
        <dbReference type="ARBA" id="ARBA00022792"/>
    </source>
</evidence>
<evidence type="ECO:0000256" key="9">
    <source>
        <dbReference type="RuleBase" id="RU363100"/>
    </source>
</evidence>
<keyword evidence="6" id="KW-1133">Transmembrane helix</keyword>